<dbReference type="EMBL" id="JASCZI010091073">
    <property type="protein sequence ID" value="MED6148813.1"/>
    <property type="molecule type" value="Genomic_DNA"/>
</dbReference>
<protein>
    <submittedName>
        <fullName evidence="1">Uncharacterized protein</fullName>
    </submittedName>
</protein>
<gene>
    <name evidence="1" type="ORF">PIB30_056486</name>
</gene>
<dbReference type="Proteomes" id="UP001341840">
    <property type="component" value="Unassembled WGS sequence"/>
</dbReference>
<evidence type="ECO:0000313" key="2">
    <source>
        <dbReference type="Proteomes" id="UP001341840"/>
    </source>
</evidence>
<evidence type="ECO:0000313" key="1">
    <source>
        <dbReference type="EMBL" id="MED6148813.1"/>
    </source>
</evidence>
<keyword evidence="2" id="KW-1185">Reference proteome</keyword>
<reference evidence="1 2" key="1">
    <citation type="journal article" date="2023" name="Plants (Basel)">
        <title>Bridging the Gap: Combining Genomics and Transcriptomics Approaches to Understand Stylosanthes scabra, an Orphan Legume from the Brazilian Caatinga.</title>
        <authorList>
            <person name="Ferreira-Neto J.R.C."/>
            <person name="da Silva M.D."/>
            <person name="Binneck E."/>
            <person name="de Melo N.F."/>
            <person name="da Silva R.H."/>
            <person name="de Melo A.L.T.M."/>
            <person name="Pandolfi V."/>
            <person name="Bustamante F.O."/>
            <person name="Brasileiro-Vidal A.C."/>
            <person name="Benko-Iseppon A.M."/>
        </authorList>
    </citation>
    <scope>NUCLEOTIDE SEQUENCE [LARGE SCALE GENOMIC DNA]</scope>
    <source>
        <tissue evidence="1">Leaves</tissue>
    </source>
</reference>
<sequence length="100" mass="11656">MGHWKVAHHVAVARANWSPTKMLRLLRRCQERDYYVACGLGELVNWPSRPWQRRHDGQLSKVRLRPWRWRVGGRSSLGHFIHGSGEVECKLISLVGTTSW</sequence>
<name>A0ABU6TLK7_9FABA</name>
<organism evidence="1 2">
    <name type="scientific">Stylosanthes scabra</name>
    <dbReference type="NCBI Taxonomy" id="79078"/>
    <lineage>
        <taxon>Eukaryota</taxon>
        <taxon>Viridiplantae</taxon>
        <taxon>Streptophyta</taxon>
        <taxon>Embryophyta</taxon>
        <taxon>Tracheophyta</taxon>
        <taxon>Spermatophyta</taxon>
        <taxon>Magnoliopsida</taxon>
        <taxon>eudicotyledons</taxon>
        <taxon>Gunneridae</taxon>
        <taxon>Pentapetalae</taxon>
        <taxon>rosids</taxon>
        <taxon>fabids</taxon>
        <taxon>Fabales</taxon>
        <taxon>Fabaceae</taxon>
        <taxon>Papilionoideae</taxon>
        <taxon>50 kb inversion clade</taxon>
        <taxon>dalbergioids sensu lato</taxon>
        <taxon>Dalbergieae</taxon>
        <taxon>Pterocarpus clade</taxon>
        <taxon>Stylosanthes</taxon>
    </lineage>
</organism>
<proteinExistence type="predicted"/>
<accession>A0ABU6TLK7</accession>
<comment type="caution">
    <text evidence="1">The sequence shown here is derived from an EMBL/GenBank/DDBJ whole genome shotgun (WGS) entry which is preliminary data.</text>
</comment>